<evidence type="ECO:0000313" key="2">
    <source>
        <dbReference type="EMBL" id="KDP42096.1"/>
    </source>
</evidence>
<name>A0A067L0V1_JATCU</name>
<keyword evidence="3" id="KW-1185">Reference proteome</keyword>
<sequence length="214" mass="23593">MARGRAFDSEASGSGTSRASSCPQPPVPPSLPSVPSSSTPLPGPIKSSPASQSPTKPEAFCMGRCYYGYAKWPKRNYGLYGMLTSPIGCEKAARSNSACLRRYERVGRKLGRILHSRESVTYLHKIDEAKKYGREPTPMEVFTYTHTKDHDGNTFVDKRALSINPLPSPLDSDTADDTLVTPVDTMTHPADTPADAMILDHAEDRPRRFDFRPF</sequence>
<dbReference type="EMBL" id="KK914312">
    <property type="protein sequence ID" value="KDP42096.1"/>
    <property type="molecule type" value="Genomic_DNA"/>
</dbReference>
<feature type="region of interest" description="Disordered" evidence="1">
    <location>
        <begin position="1"/>
        <end position="56"/>
    </location>
</feature>
<dbReference type="AlphaFoldDB" id="A0A067L0V1"/>
<accession>A0A067L0V1</accession>
<evidence type="ECO:0000313" key="3">
    <source>
        <dbReference type="Proteomes" id="UP000027138"/>
    </source>
</evidence>
<reference evidence="2 3" key="1">
    <citation type="journal article" date="2014" name="PLoS ONE">
        <title>Global Analysis of Gene Expression Profiles in Physic Nut (Jatropha curcas L.) Seedlings Exposed to Salt Stress.</title>
        <authorList>
            <person name="Zhang L."/>
            <person name="Zhang C."/>
            <person name="Wu P."/>
            <person name="Chen Y."/>
            <person name="Li M."/>
            <person name="Jiang H."/>
            <person name="Wu G."/>
        </authorList>
    </citation>
    <scope>NUCLEOTIDE SEQUENCE [LARGE SCALE GENOMIC DNA]</scope>
    <source>
        <strain evidence="3">cv. GZQX0401</strain>
        <tissue evidence="2">Young leaves</tissue>
    </source>
</reference>
<evidence type="ECO:0000256" key="1">
    <source>
        <dbReference type="SAM" id="MobiDB-lite"/>
    </source>
</evidence>
<gene>
    <name evidence="2" type="ORF">JCGZ_01884</name>
</gene>
<organism evidence="2 3">
    <name type="scientific">Jatropha curcas</name>
    <name type="common">Barbados nut</name>
    <dbReference type="NCBI Taxonomy" id="180498"/>
    <lineage>
        <taxon>Eukaryota</taxon>
        <taxon>Viridiplantae</taxon>
        <taxon>Streptophyta</taxon>
        <taxon>Embryophyta</taxon>
        <taxon>Tracheophyta</taxon>
        <taxon>Spermatophyta</taxon>
        <taxon>Magnoliopsida</taxon>
        <taxon>eudicotyledons</taxon>
        <taxon>Gunneridae</taxon>
        <taxon>Pentapetalae</taxon>
        <taxon>rosids</taxon>
        <taxon>fabids</taxon>
        <taxon>Malpighiales</taxon>
        <taxon>Euphorbiaceae</taxon>
        <taxon>Crotonoideae</taxon>
        <taxon>Jatropheae</taxon>
        <taxon>Jatropha</taxon>
    </lineage>
</organism>
<feature type="compositionally biased region" description="Pro residues" evidence="1">
    <location>
        <begin position="23"/>
        <end position="32"/>
    </location>
</feature>
<dbReference type="Proteomes" id="UP000027138">
    <property type="component" value="Unassembled WGS sequence"/>
</dbReference>
<protein>
    <submittedName>
        <fullName evidence="2">Uncharacterized protein</fullName>
    </submittedName>
</protein>
<proteinExistence type="predicted"/>